<organism evidence="1">
    <name type="scientific">Tanacetum cinerariifolium</name>
    <name type="common">Dalmatian daisy</name>
    <name type="synonym">Chrysanthemum cinerariifolium</name>
    <dbReference type="NCBI Taxonomy" id="118510"/>
    <lineage>
        <taxon>Eukaryota</taxon>
        <taxon>Viridiplantae</taxon>
        <taxon>Streptophyta</taxon>
        <taxon>Embryophyta</taxon>
        <taxon>Tracheophyta</taxon>
        <taxon>Spermatophyta</taxon>
        <taxon>Magnoliopsida</taxon>
        <taxon>eudicotyledons</taxon>
        <taxon>Gunneridae</taxon>
        <taxon>Pentapetalae</taxon>
        <taxon>asterids</taxon>
        <taxon>campanulids</taxon>
        <taxon>Asterales</taxon>
        <taxon>Asteraceae</taxon>
        <taxon>Asteroideae</taxon>
        <taxon>Anthemideae</taxon>
        <taxon>Anthemidinae</taxon>
        <taxon>Tanacetum</taxon>
    </lineage>
</organism>
<gene>
    <name evidence="1" type="ORF">Tci_613156</name>
</gene>
<dbReference type="GO" id="GO:0032259">
    <property type="term" value="P:methylation"/>
    <property type="evidence" value="ECO:0007669"/>
    <property type="project" value="UniProtKB-KW"/>
</dbReference>
<dbReference type="SUPFAM" id="SSF88697">
    <property type="entry name" value="PUA domain-like"/>
    <property type="match status" value="1"/>
</dbReference>
<keyword evidence="1" id="KW-0808">Transferase</keyword>
<comment type="caution">
    <text evidence="1">The sequence shown here is derived from an EMBL/GenBank/DDBJ whole genome shotgun (WGS) entry which is preliminary data.</text>
</comment>
<proteinExistence type="predicted"/>
<name>A0A699JJT8_TANCI</name>
<sequence length="156" mass="17557">MSSSSSYPPESLNGESITTNVIVSDSFEDDEDVGDVIVYTEHRRQDKHSRQLVHQKLEGGIWRWRGVCITGLSDLEEEYALSNLFQIEVKKADDQEIKNVKAEEHKNVKDHQVSEQTINETADTITSLQSEVASLDAKGSLDANERSKKIIHGFII</sequence>
<dbReference type="EMBL" id="BKCJ010419408">
    <property type="protein sequence ID" value="GFA41184.1"/>
    <property type="molecule type" value="Genomic_DNA"/>
</dbReference>
<accession>A0A699JJT8</accession>
<dbReference type="InterPro" id="IPR015947">
    <property type="entry name" value="PUA-like_sf"/>
</dbReference>
<dbReference type="GO" id="GO:0008168">
    <property type="term" value="F:methyltransferase activity"/>
    <property type="evidence" value="ECO:0007669"/>
    <property type="project" value="UniProtKB-KW"/>
</dbReference>
<evidence type="ECO:0000313" key="1">
    <source>
        <dbReference type="EMBL" id="GFA41184.1"/>
    </source>
</evidence>
<keyword evidence="1" id="KW-0489">Methyltransferase</keyword>
<reference evidence="1" key="1">
    <citation type="journal article" date="2019" name="Sci. Rep.">
        <title>Draft genome of Tanacetum cinerariifolium, the natural source of mosquito coil.</title>
        <authorList>
            <person name="Yamashiro T."/>
            <person name="Shiraishi A."/>
            <person name="Satake H."/>
            <person name="Nakayama K."/>
        </authorList>
    </citation>
    <scope>NUCLEOTIDE SEQUENCE</scope>
</reference>
<protein>
    <submittedName>
        <fullName evidence="1">Histone-lysine N-methyltransferase family member SUVH9-like</fullName>
    </submittedName>
</protein>
<dbReference type="AlphaFoldDB" id="A0A699JJT8"/>